<comment type="subcellular location">
    <subcellularLocation>
        <location evidence="1">Cell membrane</location>
        <topology evidence="1">Single-pass type II membrane protein</topology>
    </subcellularLocation>
    <subcellularLocation>
        <location evidence="5">Membrane</location>
        <topology evidence="5">Single-pass type II membrane protein</topology>
    </subcellularLocation>
</comment>
<comment type="catalytic activity">
    <reaction evidence="5">
        <text>Cleavage of hydrophobic, N-terminal signal or leader sequences from secreted and periplasmic proteins.</text>
        <dbReference type="EC" id="3.4.21.89"/>
    </reaction>
</comment>
<dbReference type="InterPro" id="IPR000223">
    <property type="entry name" value="Pept_S26A_signal_pept_1"/>
</dbReference>
<dbReference type="EC" id="3.4.21.89" evidence="5"/>
<dbReference type="InterPro" id="IPR019756">
    <property type="entry name" value="Pept_S26A_signal_pept_1_Ser-AS"/>
</dbReference>
<feature type="compositionally biased region" description="Basic residues" evidence="6">
    <location>
        <begin position="9"/>
        <end position="18"/>
    </location>
</feature>
<dbReference type="PANTHER" id="PTHR43390">
    <property type="entry name" value="SIGNAL PEPTIDASE I"/>
    <property type="match status" value="1"/>
</dbReference>
<gene>
    <name evidence="8" type="primary">lepB</name>
    <name evidence="8" type="ORF">I6N96_14580</name>
</gene>
<proteinExistence type="inferred from homology"/>
<dbReference type="InterPro" id="IPR036286">
    <property type="entry name" value="LexA/Signal_pep-like_sf"/>
</dbReference>
<keyword evidence="5" id="KW-0812">Transmembrane</keyword>
<reference evidence="8 9" key="1">
    <citation type="submission" date="2020-12" db="EMBL/GenBank/DDBJ databases">
        <title>Vagococcus allomyrinae sp. nov. and Enterococcus lavae sp. nov., isolated from the larvae of Allomyrina dichotoma.</title>
        <authorList>
            <person name="Lee S.D."/>
        </authorList>
    </citation>
    <scope>NUCLEOTIDE SEQUENCE [LARGE SCALE GENOMIC DNA]</scope>
    <source>
        <strain evidence="8 9">BWM-S5</strain>
    </source>
</reference>
<dbReference type="RefSeq" id="WP_209558290.1">
    <property type="nucleotide sequence ID" value="NZ_JAEDXU010000008.1"/>
</dbReference>
<comment type="caution">
    <text evidence="8">The sequence shown here is derived from an EMBL/GenBank/DDBJ whole genome shotgun (WGS) entry which is preliminary data.</text>
</comment>
<evidence type="ECO:0000256" key="4">
    <source>
        <dbReference type="ARBA" id="ARBA00022801"/>
    </source>
</evidence>
<keyword evidence="5" id="KW-1133">Transmembrane helix</keyword>
<evidence type="ECO:0000256" key="1">
    <source>
        <dbReference type="ARBA" id="ARBA00004401"/>
    </source>
</evidence>
<feature type="region of interest" description="Disordered" evidence="6">
    <location>
        <begin position="1"/>
        <end position="86"/>
    </location>
</feature>
<dbReference type="PRINTS" id="PR00727">
    <property type="entry name" value="LEADERPTASE"/>
</dbReference>
<feature type="domain" description="Peptidase S26" evidence="7">
    <location>
        <begin position="98"/>
        <end position="258"/>
    </location>
</feature>
<evidence type="ECO:0000256" key="3">
    <source>
        <dbReference type="ARBA" id="ARBA00022670"/>
    </source>
</evidence>
<sequence>MKKNDKRDQSKKKLRQKQKTASSERSADQKKENQTARKKKRQNPSEKQRQARKPTTKKPLKKQAQQKQLKAKRKPNGKKKSGSSGRLKKRKLKLFMVEISLTLAVFLGLFFLVSFFTFKVVQTQGYSMTPTLNDRDQLFVNKLGKIEHFDLVCIKEPGTNELLVRRVIGLPGDRLEYKADQLYINETEKVERYLSAGMAQNGDVQFTEDFTLFELTKEKQVPEKSYFVLGDNRPYATDSRHFGFVSEKEIVGVVKFRIFPFHTMTVF</sequence>
<dbReference type="EMBL" id="JAEDXU010000008">
    <property type="protein sequence ID" value="MBP1047509.1"/>
    <property type="molecule type" value="Genomic_DNA"/>
</dbReference>
<dbReference type="Pfam" id="PF10502">
    <property type="entry name" value="Peptidase_S26"/>
    <property type="match status" value="1"/>
</dbReference>
<feature type="compositionally biased region" description="Basic and acidic residues" evidence="6">
    <location>
        <begin position="25"/>
        <end position="35"/>
    </location>
</feature>
<evidence type="ECO:0000313" key="8">
    <source>
        <dbReference type="EMBL" id="MBP1047509.1"/>
    </source>
</evidence>
<dbReference type="SUPFAM" id="SSF51306">
    <property type="entry name" value="LexA/Signal peptidase"/>
    <property type="match status" value="1"/>
</dbReference>
<feature type="compositionally biased region" description="Basic residues" evidence="6">
    <location>
        <begin position="69"/>
        <end position="86"/>
    </location>
</feature>
<dbReference type="GO" id="GO:0009003">
    <property type="term" value="F:signal peptidase activity"/>
    <property type="evidence" value="ECO:0007669"/>
    <property type="project" value="UniProtKB-EC"/>
</dbReference>
<dbReference type="PANTHER" id="PTHR43390:SF1">
    <property type="entry name" value="CHLOROPLAST PROCESSING PEPTIDASE"/>
    <property type="match status" value="1"/>
</dbReference>
<evidence type="ECO:0000313" key="9">
    <source>
        <dbReference type="Proteomes" id="UP000673375"/>
    </source>
</evidence>
<accession>A0ABS4CLX7</accession>
<evidence type="ECO:0000256" key="2">
    <source>
        <dbReference type="ARBA" id="ARBA00009370"/>
    </source>
</evidence>
<keyword evidence="9" id="KW-1185">Reference proteome</keyword>
<protein>
    <recommendedName>
        <fullName evidence="5">Signal peptidase I</fullName>
        <ecNumber evidence="5">3.4.21.89</ecNumber>
    </recommendedName>
</protein>
<keyword evidence="4 5" id="KW-0378">Hydrolase</keyword>
<comment type="similarity">
    <text evidence="2 5">Belongs to the peptidase S26 family.</text>
</comment>
<evidence type="ECO:0000256" key="6">
    <source>
        <dbReference type="SAM" id="MobiDB-lite"/>
    </source>
</evidence>
<dbReference type="CDD" id="cd06530">
    <property type="entry name" value="S26_SPase_I"/>
    <property type="match status" value="1"/>
</dbReference>
<dbReference type="PROSITE" id="PS00501">
    <property type="entry name" value="SPASE_I_1"/>
    <property type="match status" value="1"/>
</dbReference>
<dbReference type="NCBIfam" id="TIGR02227">
    <property type="entry name" value="sigpep_I_bact"/>
    <property type="match status" value="1"/>
</dbReference>
<evidence type="ECO:0000259" key="7">
    <source>
        <dbReference type="Pfam" id="PF10502"/>
    </source>
</evidence>
<feature type="transmembrane region" description="Helical" evidence="5">
    <location>
        <begin position="94"/>
        <end position="118"/>
    </location>
</feature>
<name>A0ABS4CLX7_9ENTE</name>
<keyword evidence="3 5" id="KW-0645">Protease</keyword>
<organism evidence="8 9">
    <name type="scientific">Enterococcus larvae</name>
    <dbReference type="NCBI Taxonomy" id="2794352"/>
    <lineage>
        <taxon>Bacteria</taxon>
        <taxon>Bacillati</taxon>
        <taxon>Bacillota</taxon>
        <taxon>Bacilli</taxon>
        <taxon>Lactobacillales</taxon>
        <taxon>Enterococcaceae</taxon>
        <taxon>Enterococcus</taxon>
    </lineage>
</organism>
<keyword evidence="5" id="KW-0472">Membrane</keyword>
<evidence type="ECO:0000256" key="5">
    <source>
        <dbReference type="RuleBase" id="RU362042"/>
    </source>
</evidence>
<dbReference type="InterPro" id="IPR019533">
    <property type="entry name" value="Peptidase_S26"/>
</dbReference>
<dbReference type="Proteomes" id="UP000673375">
    <property type="component" value="Unassembled WGS sequence"/>
</dbReference>
<dbReference type="Gene3D" id="2.10.109.10">
    <property type="entry name" value="Umud Fragment, subunit A"/>
    <property type="match status" value="1"/>
</dbReference>
<feature type="compositionally biased region" description="Basic residues" evidence="6">
    <location>
        <begin position="50"/>
        <end position="61"/>
    </location>
</feature>